<evidence type="ECO:0000256" key="5">
    <source>
        <dbReference type="ARBA" id="ARBA00022519"/>
    </source>
</evidence>
<keyword evidence="4" id="KW-1003">Cell membrane</keyword>
<dbReference type="RefSeq" id="WP_185885869.1">
    <property type="nucleotide sequence ID" value="NZ_CP060053.1"/>
</dbReference>
<dbReference type="PANTHER" id="PTHR33446:SF2">
    <property type="entry name" value="PROTEIN TONB"/>
    <property type="match status" value="1"/>
</dbReference>
<dbReference type="GO" id="GO:0031992">
    <property type="term" value="F:energy transducer activity"/>
    <property type="evidence" value="ECO:0007669"/>
    <property type="project" value="TreeGrafter"/>
</dbReference>
<feature type="domain" description="TonB C-terminal" evidence="11">
    <location>
        <begin position="156"/>
        <end position="249"/>
    </location>
</feature>
<dbReference type="GO" id="GO:0098797">
    <property type="term" value="C:plasma membrane protein complex"/>
    <property type="evidence" value="ECO:0007669"/>
    <property type="project" value="TreeGrafter"/>
</dbReference>
<feature type="compositionally biased region" description="Low complexity" evidence="10">
    <location>
        <begin position="101"/>
        <end position="137"/>
    </location>
</feature>
<name>A0A7G6VZF7_9SPHN</name>
<keyword evidence="9" id="KW-0472">Membrane</keyword>
<dbReference type="Gene3D" id="3.30.1150.10">
    <property type="match status" value="1"/>
</dbReference>
<evidence type="ECO:0000259" key="11">
    <source>
        <dbReference type="PROSITE" id="PS52015"/>
    </source>
</evidence>
<keyword evidence="3" id="KW-0813">Transport</keyword>
<accession>A0A7G6VZF7</accession>
<gene>
    <name evidence="12" type="ORF">H4O24_19085</name>
</gene>
<keyword evidence="8" id="KW-1133">Transmembrane helix</keyword>
<comment type="subcellular location">
    <subcellularLocation>
        <location evidence="1">Cell inner membrane</location>
        <topology evidence="1">Single-pass membrane protein</topology>
        <orientation evidence="1">Periplasmic side</orientation>
    </subcellularLocation>
</comment>
<dbReference type="InterPro" id="IPR051045">
    <property type="entry name" value="TonB-dependent_transducer"/>
</dbReference>
<evidence type="ECO:0000256" key="2">
    <source>
        <dbReference type="ARBA" id="ARBA00006555"/>
    </source>
</evidence>
<evidence type="ECO:0000256" key="10">
    <source>
        <dbReference type="SAM" id="MobiDB-lite"/>
    </source>
</evidence>
<keyword evidence="7" id="KW-0653">Protein transport</keyword>
<evidence type="ECO:0000313" key="12">
    <source>
        <dbReference type="EMBL" id="QNE07122.1"/>
    </source>
</evidence>
<dbReference type="Proteomes" id="UP000515297">
    <property type="component" value="Plasmid plas1"/>
</dbReference>
<comment type="similarity">
    <text evidence="2">Belongs to the TonB family.</text>
</comment>
<keyword evidence="12" id="KW-0614">Plasmid</keyword>
<keyword evidence="5" id="KW-0997">Cell inner membrane</keyword>
<dbReference type="NCBIfam" id="TIGR01352">
    <property type="entry name" value="tonB_Cterm"/>
    <property type="match status" value="1"/>
</dbReference>
<keyword evidence="6" id="KW-0812">Transmembrane</keyword>
<evidence type="ECO:0000256" key="1">
    <source>
        <dbReference type="ARBA" id="ARBA00004383"/>
    </source>
</evidence>
<dbReference type="Pfam" id="PF03544">
    <property type="entry name" value="TonB_C"/>
    <property type="match status" value="1"/>
</dbReference>
<dbReference type="EMBL" id="CP060053">
    <property type="protein sequence ID" value="QNE07122.1"/>
    <property type="molecule type" value="Genomic_DNA"/>
</dbReference>
<evidence type="ECO:0000256" key="6">
    <source>
        <dbReference type="ARBA" id="ARBA00022692"/>
    </source>
</evidence>
<evidence type="ECO:0000256" key="7">
    <source>
        <dbReference type="ARBA" id="ARBA00022927"/>
    </source>
</evidence>
<feature type="region of interest" description="Disordered" evidence="10">
    <location>
        <begin position="37"/>
        <end position="150"/>
    </location>
</feature>
<dbReference type="PANTHER" id="PTHR33446">
    <property type="entry name" value="PROTEIN TONB-RELATED"/>
    <property type="match status" value="1"/>
</dbReference>
<organism evidence="12 13">
    <name type="scientific">Croceicoccus marinus</name>
    <dbReference type="NCBI Taxonomy" id="450378"/>
    <lineage>
        <taxon>Bacteria</taxon>
        <taxon>Pseudomonadati</taxon>
        <taxon>Pseudomonadota</taxon>
        <taxon>Alphaproteobacteria</taxon>
        <taxon>Sphingomonadales</taxon>
        <taxon>Erythrobacteraceae</taxon>
        <taxon>Croceicoccus</taxon>
    </lineage>
</organism>
<sequence>MAGAIALVAHGAAVAIVLGLVAQNDGEAEPEPVMVVELPPEGTEAGTALSAPAPGPAPAPQDEPEPQQITPAQPQPHPFDIPPTRATATRQAVNLPPPAAIPARTAPMRPVSQPVQPLVPPAAAAAPAESVAPAETPRGAPDSAGDNPRAKAAEADYYSLLSAHLNRRKNYPTEAKKAMQQGIVTVRFTVARDGSVSAVSIRKSSGHELLDGATLDLMQRVAPLPRFPRSMTKDSVTISLPIEYSLRTS</sequence>
<evidence type="ECO:0000256" key="4">
    <source>
        <dbReference type="ARBA" id="ARBA00022475"/>
    </source>
</evidence>
<geneLocation type="plasmid" evidence="12 13">
    <name>plas1</name>
</geneLocation>
<dbReference type="InterPro" id="IPR006260">
    <property type="entry name" value="TonB/TolA_C"/>
</dbReference>
<evidence type="ECO:0000256" key="3">
    <source>
        <dbReference type="ARBA" id="ARBA00022448"/>
    </source>
</evidence>
<reference evidence="12 13" key="1">
    <citation type="submission" date="2020-08" db="EMBL/GenBank/DDBJ databases">
        <authorList>
            <person name="Liu G."/>
            <person name="Sun C."/>
        </authorList>
    </citation>
    <scope>NUCLEOTIDE SEQUENCE [LARGE SCALE GENOMIC DNA]</scope>
    <source>
        <strain evidence="12 13">OT19</strain>
        <plasmid evidence="12 13">plas1</plasmid>
    </source>
</reference>
<evidence type="ECO:0000256" key="8">
    <source>
        <dbReference type="ARBA" id="ARBA00022989"/>
    </source>
</evidence>
<dbReference type="PROSITE" id="PS52015">
    <property type="entry name" value="TONB_CTD"/>
    <property type="match status" value="1"/>
</dbReference>
<dbReference type="InterPro" id="IPR037682">
    <property type="entry name" value="TonB_C"/>
</dbReference>
<evidence type="ECO:0000313" key="13">
    <source>
        <dbReference type="Proteomes" id="UP000515297"/>
    </source>
</evidence>
<dbReference type="GO" id="GO:0015031">
    <property type="term" value="P:protein transport"/>
    <property type="evidence" value="ECO:0007669"/>
    <property type="project" value="UniProtKB-KW"/>
</dbReference>
<dbReference type="AlphaFoldDB" id="A0A7G6VZF7"/>
<evidence type="ECO:0000256" key="9">
    <source>
        <dbReference type="ARBA" id="ARBA00023136"/>
    </source>
</evidence>
<proteinExistence type="inferred from homology"/>
<protein>
    <submittedName>
        <fullName evidence="12">Energy transducer TonB</fullName>
    </submittedName>
</protein>
<dbReference type="GO" id="GO:0055085">
    <property type="term" value="P:transmembrane transport"/>
    <property type="evidence" value="ECO:0007669"/>
    <property type="project" value="InterPro"/>
</dbReference>
<dbReference type="SUPFAM" id="SSF74653">
    <property type="entry name" value="TolA/TonB C-terminal domain"/>
    <property type="match status" value="1"/>
</dbReference>